<dbReference type="SUPFAM" id="SSF55785">
    <property type="entry name" value="PYP-like sensor domain (PAS domain)"/>
    <property type="match status" value="2"/>
</dbReference>
<dbReference type="Gene3D" id="3.30.450.40">
    <property type="match status" value="1"/>
</dbReference>
<evidence type="ECO:0000259" key="3">
    <source>
        <dbReference type="PROSITE" id="PS51832"/>
    </source>
</evidence>
<dbReference type="PROSITE" id="PS51832">
    <property type="entry name" value="HD_GYP"/>
    <property type="match status" value="1"/>
</dbReference>
<dbReference type="SUPFAM" id="SSF109604">
    <property type="entry name" value="HD-domain/PDEase-like"/>
    <property type="match status" value="1"/>
</dbReference>
<name>A0A511N1G2_DEIC1</name>
<dbReference type="InterPro" id="IPR037522">
    <property type="entry name" value="HD_GYP_dom"/>
</dbReference>
<dbReference type="AlphaFoldDB" id="A0A511N1G2"/>
<gene>
    <name evidence="4" type="ORF">DC3_19330</name>
</gene>
<dbReference type="OrthoDB" id="9798833at2"/>
<feature type="domain" description="PAC" evidence="2">
    <location>
        <begin position="373"/>
        <end position="424"/>
    </location>
</feature>
<dbReference type="CDD" id="cd00077">
    <property type="entry name" value="HDc"/>
    <property type="match status" value="1"/>
</dbReference>
<dbReference type="SUPFAM" id="SSF55781">
    <property type="entry name" value="GAF domain-like"/>
    <property type="match status" value="1"/>
</dbReference>
<dbReference type="PANTHER" id="PTHR45228:SF8">
    <property type="entry name" value="TWO-COMPONENT RESPONSE REGULATOR-RELATED"/>
    <property type="match status" value="1"/>
</dbReference>
<dbReference type="Pfam" id="PF08447">
    <property type="entry name" value="PAS_3"/>
    <property type="match status" value="1"/>
</dbReference>
<evidence type="ECO:0000313" key="5">
    <source>
        <dbReference type="Proteomes" id="UP000321306"/>
    </source>
</evidence>
<dbReference type="PROSITE" id="PS50112">
    <property type="entry name" value="PAS"/>
    <property type="match status" value="2"/>
</dbReference>
<dbReference type="InterPro" id="IPR003607">
    <property type="entry name" value="HD/PDEase_dom"/>
</dbReference>
<evidence type="ECO:0000259" key="1">
    <source>
        <dbReference type="PROSITE" id="PS50112"/>
    </source>
</evidence>
<evidence type="ECO:0000259" key="2">
    <source>
        <dbReference type="PROSITE" id="PS50113"/>
    </source>
</evidence>
<dbReference type="InterPro" id="IPR000014">
    <property type="entry name" value="PAS"/>
</dbReference>
<dbReference type="InterPro" id="IPR003018">
    <property type="entry name" value="GAF"/>
</dbReference>
<dbReference type="Proteomes" id="UP000321306">
    <property type="component" value="Unassembled WGS sequence"/>
</dbReference>
<feature type="domain" description="PAS" evidence="1">
    <location>
        <begin position="299"/>
        <end position="369"/>
    </location>
</feature>
<dbReference type="Gene3D" id="1.10.3210.10">
    <property type="entry name" value="Hypothetical protein af1432"/>
    <property type="match status" value="1"/>
</dbReference>
<dbReference type="Pfam" id="PF13185">
    <property type="entry name" value="GAF_2"/>
    <property type="match status" value="1"/>
</dbReference>
<reference evidence="4 5" key="1">
    <citation type="submission" date="2019-07" db="EMBL/GenBank/DDBJ databases">
        <title>Whole genome shotgun sequence of Deinococcus cellulosilyticus NBRC 106333.</title>
        <authorList>
            <person name="Hosoyama A."/>
            <person name="Uohara A."/>
            <person name="Ohji S."/>
            <person name="Ichikawa N."/>
        </authorList>
    </citation>
    <scope>NUCLEOTIDE SEQUENCE [LARGE SCALE GENOMIC DNA]</scope>
    <source>
        <strain evidence="4 5">NBRC 106333</strain>
    </source>
</reference>
<dbReference type="InterPro" id="IPR052020">
    <property type="entry name" value="Cyclic_di-GMP/3'3'-cGAMP_PDE"/>
</dbReference>
<dbReference type="RefSeq" id="WP_146884115.1">
    <property type="nucleotide sequence ID" value="NZ_BJXB01000007.1"/>
</dbReference>
<dbReference type="EMBL" id="BJXB01000007">
    <property type="protein sequence ID" value="GEM46298.1"/>
    <property type="molecule type" value="Genomic_DNA"/>
</dbReference>
<dbReference type="SMART" id="SM00086">
    <property type="entry name" value="PAC"/>
    <property type="match status" value="2"/>
</dbReference>
<dbReference type="SMART" id="SM00091">
    <property type="entry name" value="PAS"/>
    <property type="match status" value="2"/>
</dbReference>
<protein>
    <submittedName>
        <fullName evidence="4">Uncharacterized protein</fullName>
    </submittedName>
</protein>
<feature type="domain" description="HD-GYP" evidence="3">
    <location>
        <begin position="433"/>
        <end position="620"/>
    </location>
</feature>
<dbReference type="Pfam" id="PF13188">
    <property type="entry name" value="PAS_8"/>
    <property type="match status" value="1"/>
</dbReference>
<evidence type="ECO:0000313" key="4">
    <source>
        <dbReference type="EMBL" id="GEM46298.1"/>
    </source>
</evidence>
<dbReference type="NCBIfam" id="TIGR00229">
    <property type="entry name" value="sensory_box"/>
    <property type="match status" value="2"/>
</dbReference>
<dbReference type="PANTHER" id="PTHR45228">
    <property type="entry name" value="CYCLIC DI-GMP PHOSPHODIESTERASE TM_0186-RELATED"/>
    <property type="match status" value="1"/>
</dbReference>
<dbReference type="CDD" id="cd00130">
    <property type="entry name" value="PAS"/>
    <property type="match status" value="2"/>
</dbReference>
<dbReference type="Pfam" id="PF13487">
    <property type="entry name" value="HD_5"/>
    <property type="match status" value="1"/>
</dbReference>
<dbReference type="InterPro" id="IPR000700">
    <property type="entry name" value="PAS-assoc_C"/>
</dbReference>
<accession>A0A511N1G2</accession>
<dbReference type="InterPro" id="IPR029016">
    <property type="entry name" value="GAF-like_dom_sf"/>
</dbReference>
<proteinExistence type="predicted"/>
<feature type="domain" description="PAS" evidence="1">
    <location>
        <begin position="9"/>
        <end position="81"/>
    </location>
</feature>
<dbReference type="Gene3D" id="3.30.450.20">
    <property type="entry name" value="PAS domain"/>
    <property type="match status" value="2"/>
</dbReference>
<dbReference type="InterPro" id="IPR013655">
    <property type="entry name" value="PAS_fold_3"/>
</dbReference>
<comment type="caution">
    <text evidence="4">The sequence shown here is derived from an EMBL/GenBank/DDBJ whole genome shotgun (WGS) entry which is preliminary data.</text>
</comment>
<dbReference type="PROSITE" id="PS50113">
    <property type="entry name" value="PAC"/>
    <property type="match status" value="1"/>
</dbReference>
<dbReference type="InterPro" id="IPR035965">
    <property type="entry name" value="PAS-like_dom_sf"/>
</dbReference>
<sequence>MPDASIHNQMSLFRALMHHTTDAIVLMDAQGRLLEHNAVVEQHLQRSGRSGLTQMNVLEMVHPEDHTVIQQYGLRPQLHGIPMPMPPFRVQDGEGKWLWFEGTTVNLLNDPQIRGILLTVRDVSHRVLMEQRTRSLLQLTHALSSVQTTEEVVQVMLIQGMEAMGARAGSVMWTDVPRGQIEILGSMGYPENLEKPWRRFPLAAPTPAGDAIRNGHDLFLSTDDWAIQYPHMQHIEGAESSSHAVLSLQVEGQTLGALTLSYDGNQAFSETERQFLRDMALRCAEALQRAMLHSRLEGQERRYRKLTEHSHDIVGIMDVQGNMQFVSPSIESILGYSPEDLNQRSAFQDVHPDDLATMVQVFQQALMNPGQMVQATYRFRHKDGHWVWLETSGMFSDVDADLDGVVINSRDVTARIETERLIEQQRTAHLHDLQASREETLKAMGVMLEYRNYETKGHTDRVVQLSERLGRVLGFDGDALDALRWGAYLHDTGKISIPDHILLKPAKLDADEWAIMKRHTVIGFELLKNIPTLPQLTLDVVLYHHERWDGTGYPGALAGDKIPLAARAFALIDVYDALTDERPYKRAWSKAEALAEILRTSGSHFDPELAHIFVDLMSGE</sequence>
<dbReference type="SMART" id="SM00471">
    <property type="entry name" value="HDc"/>
    <property type="match status" value="1"/>
</dbReference>
<organism evidence="4 5">
    <name type="scientific">Deinococcus cellulosilyticus (strain DSM 18568 / NBRC 106333 / KACC 11606 / 5516J-15)</name>
    <dbReference type="NCBI Taxonomy" id="1223518"/>
    <lineage>
        <taxon>Bacteria</taxon>
        <taxon>Thermotogati</taxon>
        <taxon>Deinococcota</taxon>
        <taxon>Deinococci</taxon>
        <taxon>Deinococcales</taxon>
        <taxon>Deinococcaceae</taxon>
        <taxon>Deinococcus</taxon>
    </lineage>
</organism>
<dbReference type="InterPro" id="IPR001610">
    <property type="entry name" value="PAC"/>
</dbReference>
<keyword evidence="5" id="KW-1185">Reference proteome</keyword>